<sequence length="47" mass="4425">MDTIPDLLPSVGYSDDLAVLIAAAAAEAALLGGGSASAAAVPSNPSL</sequence>
<dbReference type="Proteomes" id="UP000484875">
    <property type="component" value="Unassembled WGS sequence"/>
</dbReference>
<keyword evidence="2" id="KW-0812">Transmembrane</keyword>
<evidence type="ECO:0000313" key="6">
    <source>
        <dbReference type="EMBL" id="MYN18786.1"/>
    </source>
</evidence>
<gene>
    <name evidence="6" type="ORF">GTP81_18715</name>
</gene>
<evidence type="ECO:0000256" key="2">
    <source>
        <dbReference type="ARBA" id="ARBA00022692"/>
    </source>
</evidence>
<keyword evidence="4" id="KW-0472">Membrane</keyword>
<keyword evidence="3" id="KW-1133">Transmembrane helix</keyword>
<comment type="subcellular location">
    <subcellularLocation>
        <location evidence="1">Endomembrane system</location>
        <topology evidence="1">Multi-pass membrane protein</topology>
    </subcellularLocation>
</comment>
<dbReference type="InterPro" id="IPR010652">
    <property type="entry name" value="DUF1232"/>
</dbReference>
<evidence type="ECO:0000256" key="1">
    <source>
        <dbReference type="ARBA" id="ARBA00004127"/>
    </source>
</evidence>
<organism evidence="6 7">
    <name type="scientific">Duganella vulcania</name>
    <dbReference type="NCBI Taxonomy" id="2692166"/>
    <lineage>
        <taxon>Bacteria</taxon>
        <taxon>Pseudomonadati</taxon>
        <taxon>Pseudomonadota</taxon>
        <taxon>Betaproteobacteria</taxon>
        <taxon>Burkholderiales</taxon>
        <taxon>Oxalobacteraceae</taxon>
        <taxon>Telluria group</taxon>
        <taxon>Duganella</taxon>
    </lineage>
</organism>
<feature type="domain" description="DUF1232" evidence="5">
    <location>
        <begin position="2"/>
        <end position="21"/>
    </location>
</feature>
<dbReference type="EMBL" id="WWCV01000035">
    <property type="protein sequence ID" value="MYN18786.1"/>
    <property type="molecule type" value="Genomic_DNA"/>
</dbReference>
<dbReference type="RefSeq" id="WP_161091343.1">
    <property type="nucleotide sequence ID" value="NZ_WWCV01000035.1"/>
</dbReference>
<keyword evidence="7" id="KW-1185">Reference proteome</keyword>
<evidence type="ECO:0000259" key="5">
    <source>
        <dbReference type="Pfam" id="PF06803"/>
    </source>
</evidence>
<reference evidence="6 7" key="1">
    <citation type="submission" date="2019-12" db="EMBL/GenBank/DDBJ databases">
        <title>Novel species isolated from a subtropical stream in China.</title>
        <authorList>
            <person name="Lu H."/>
        </authorList>
    </citation>
    <scope>NUCLEOTIDE SEQUENCE [LARGE SCALE GENOMIC DNA]</scope>
    <source>
        <strain evidence="6 7">FT107W</strain>
    </source>
</reference>
<evidence type="ECO:0000313" key="7">
    <source>
        <dbReference type="Proteomes" id="UP000484875"/>
    </source>
</evidence>
<name>A0A845HQT1_9BURK</name>
<protein>
    <submittedName>
        <fullName evidence="6">DUF1232 domain-containing protein</fullName>
    </submittedName>
</protein>
<accession>A0A845HQT1</accession>
<proteinExistence type="predicted"/>
<dbReference type="Pfam" id="PF06803">
    <property type="entry name" value="DUF1232"/>
    <property type="match status" value="1"/>
</dbReference>
<dbReference type="AlphaFoldDB" id="A0A845HQT1"/>
<evidence type="ECO:0000256" key="4">
    <source>
        <dbReference type="ARBA" id="ARBA00023136"/>
    </source>
</evidence>
<comment type="caution">
    <text evidence="6">The sequence shown here is derived from an EMBL/GenBank/DDBJ whole genome shotgun (WGS) entry which is preliminary data.</text>
</comment>
<evidence type="ECO:0000256" key="3">
    <source>
        <dbReference type="ARBA" id="ARBA00022989"/>
    </source>
</evidence>
<dbReference type="GO" id="GO:0012505">
    <property type="term" value="C:endomembrane system"/>
    <property type="evidence" value="ECO:0007669"/>
    <property type="project" value="UniProtKB-SubCell"/>
</dbReference>